<protein>
    <submittedName>
        <fullName evidence="1">Uncharacterized protein</fullName>
    </submittedName>
</protein>
<name>A0AAW1KMK9_POPJA</name>
<organism evidence="1 2">
    <name type="scientific">Popillia japonica</name>
    <name type="common">Japanese beetle</name>
    <dbReference type="NCBI Taxonomy" id="7064"/>
    <lineage>
        <taxon>Eukaryota</taxon>
        <taxon>Metazoa</taxon>
        <taxon>Ecdysozoa</taxon>
        <taxon>Arthropoda</taxon>
        <taxon>Hexapoda</taxon>
        <taxon>Insecta</taxon>
        <taxon>Pterygota</taxon>
        <taxon>Neoptera</taxon>
        <taxon>Endopterygota</taxon>
        <taxon>Coleoptera</taxon>
        <taxon>Polyphaga</taxon>
        <taxon>Scarabaeiformia</taxon>
        <taxon>Scarabaeidae</taxon>
        <taxon>Rutelinae</taxon>
        <taxon>Popillia</taxon>
    </lineage>
</organism>
<dbReference type="Proteomes" id="UP001458880">
    <property type="component" value="Unassembled WGS sequence"/>
</dbReference>
<accession>A0AAW1KMK9</accession>
<reference evidence="1 2" key="1">
    <citation type="journal article" date="2024" name="BMC Genomics">
        <title>De novo assembly and annotation of Popillia japonica's genome with initial clues to its potential as an invasive pest.</title>
        <authorList>
            <person name="Cucini C."/>
            <person name="Boschi S."/>
            <person name="Funari R."/>
            <person name="Cardaioli E."/>
            <person name="Iannotti N."/>
            <person name="Marturano G."/>
            <person name="Paoli F."/>
            <person name="Bruttini M."/>
            <person name="Carapelli A."/>
            <person name="Frati F."/>
            <person name="Nardi F."/>
        </authorList>
    </citation>
    <scope>NUCLEOTIDE SEQUENCE [LARGE SCALE GENOMIC DNA]</scope>
    <source>
        <strain evidence="1">DMR45628</strain>
    </source>
</reference>
<dbReference type="EMBL" id="JASPKY010000212">
    <property type="protein sequence ID" value="KAK9720238.1"/>
    <property type="molecule type" value="Genomic_DNA"/>
</dbReference>
<comment type="caution">
    <text evidence="1">The sequence shown here is derived from an EMBL/GenBank/DDBJ whole genome shotgun (WGS) entry which is preliminary data.</text>
</comment>
<keyword evidence="2" id="KW-1185">Reference proteome</keyword>
<evidence type="ECO:0000313" key="2">
    <source>
        <dbReference type="Proteomes" id="UP001458880"/>
    </source>
</evidence>
<gene>
    <name evidence="1" type="ORF">QE152_g22199</name>
</gene>
<sequence>MKLLPTKWNLRTATGQSATVKGEVDVNFIMGSQAIQHRCLVADIEDKIILGTLQKGTVLGWCCPISAIVLKVEAEKDPPLRSKILPEKLGKLVTSTSPELNQTERNQVKELLCRYQDIFDMGKGKTGRTSLVQHKIDTGDARPNIGYCS</sequence>
<evidence type="ECO:0000313" key="1">
    <source>
        <dbReference type="EMBL" id="KAK9720238.1"/>
    </source>
</evidence>
<dbReference type="AlphaFoldDB" id="A0AAW1KMK9"/>
<proteinExistence type="predicted"/>